<reference evidence="8 9" key="1">
    <citation type="journal article" date="2010" name="Plant Cell">
        <title>The Chlorella variabilis NC64A genome reveals adaptation to photosymbiosis, coevolution with viruses, and cryptic sex.</title>
        <authorList>
            <person name="Blanc G."/>
            <person name="Duncan G."/>
            <person name="Agarkova I."/>
            <person name="Borodovsky M."/>
            <person name="Gurnon J."/>
            <person name="Kuo A."/>
            <person name="Lindquist E."/>
            <person name="Lucas S."/>
            <person name="Pangilinan J."/>
            <person name="Polle J."/>
            <person name="Salamov A."/>
            <person name="Terry A."/>
            <person name="Yamada T."/>
            <person name="Dunigan D.D."/>
            <person name="Grigoriev I.V."/>
            <person name="Claverie J.M."/>
            <person name="Van Etten J.L."/>
        </authorList>
    </citation>
    <scope>NUCLEOTIDE SEQUENCE [LARGE SCALE GENOMIC DNA]</scope>
    <source>
        <strain evidence="8 9">NC64A</strain>
    </source>
</reference>
<dbReference type="Proteomes" id="UP000008141">
    <property type="component" value="Unassembled WGS sequence"/>
</dbReference>
<keyword evidence="9" id="KW-1185">Reference proteome</keyword>
<feature type="compositionally biased region" description="Low complexity" evidence="6">
    <location>
        <begin position="632"/>
        <end position="642"/>
    </location>
</feature>
<gene>
    <name evidence="8" type="ORF">CHLNCDRAFT_57774</name>
</gene>
<dbReference type="InterPro" id="IPR045863">
    <property type="entry name" value="CorA_TM1_TM2"/>
</dbReference>
<comment type="subcellular location">
    <subcellularLocation>
        <location evidence="1">Membrane</location>
        <topology evidence="1">Multi-pass membrane protein</topology>
    </subcellularLocation>
</comment>
<dbReference type="AlphaFoldDB" id="E1ZDL5"/>
<name>E1ZDL5_CHLVA</name>
<dbReference type="InterPro" id="IPR039204">
    <property type="entry name" value="MRS2-like"/>
</dbReference>
<dbReference type="GO" id="GO:0016020">
    <property type="term" value="C:membrane"/>
    <property type="evidence" value="ECO:0007669"/>
    <property type="project" value="UniProtKB-SubCell"/>
</dbReference>
<dbReference type="Gene3D" id="1.20.58.340">
    <property type="entry name" value="Magnesium transport protein CorA, transmembrane region"/>
    <property type="match status" value="2"/>
</dbReference>
<feature type="transmembrane region" description="Helical" evidence="7">
    <location>
        <begin position="755"/>
        <end position="778"/>
    </location>
</feature>
<dbReference type="eggNOG" id="KOG2662">
    <property type="taxonomic scope" value="Eukaryota"/>
</dbReference>
<organism evidence="9">
    <name type="scientific">Chlorella variabilis</name>
    <name type="common">Green alga</name>
    <dbReference type="NCBI Taxonomy" id="554065"/>
    <lineage>
        <taxon>Eukaryota</taxon>
        <taxon>Viridiplantae</taxon>
        <taxon>Chlorophyta</taxon>
        <taxon>core chlorophytes</taxon>
        <taxon>Trebouxiophyceae</taxon>
        <taxon>Chlorellales</taxon>
        <taxon>Chlorellaceae</taxon>
        <taxon>Chlorella clade</taxon>
        <taxon>Chlorella</taxon>
    </lineage>
</organism>
<evidence type="ECO:0000256" key="4">
    <source>
        <dbReference type="ARBA" id="ARBA00022989"/>
    </source>
</evidence>
<evidence type="ECO:0008006" key="10">
    <source>
        <dbReference type="Google" id="ProtNLM"/>
    </source>
</evidence>
<dbReference type="InParanoid" id="E1ZDL5"/>
<feature type="transmembrane region" description="Helical" evidence="7">
    <location>
        <begin position="718"/>
        <end position="743"/>
    </location>
</feature>
<sequence length="784" mass="84092">MALRLATLLSPNRPWPASSCSPFPPQSPGTEQLIRELSSEEPEGCDPLAAVAAAAARAAVTQCDGGEWTPKEAARAGLRSVLPGLERASVTLPSTSDDAGDQLPGGNTASSCTVVIVPQQPAAAEGERGLGPRTPSSLSSRATHLCLPLPSDCASRGAIPEGQSNTAGGSCTFHLKQPPSAAEQSALQRFVRLLAHRVEAERRHLAKAQLEDSLDAISEGLSRGASLDCVATASQEQLSSILGAGRQASLEAACSQAHTCADITAEEGAACLTRGSLGRQAMRRRCRQRGHRCCQGGRSTGCFCCIRGGISMQQPTFPCVCIAASACTASAGLQTKTTLQSAVRKWLAVNTAGESLHLELAKLRVTHYLGVQLRDLRLLDPQLALSYPSAILARERAIVVNLEFIKCIIAQDNIYITNLDDLNTQSFVEELQRRLRSPAGSYSMFSPSSANLAGGMGHAEPGMGFADGMDGSGGSPERGAGGGQGTHTPRVSSLMAAPENLPFELRVLEVALDTVAQHIEHLTGDLEQGAHPALDALTLKINTSNLERVRRIKNRMVRLTTRVETLREVLEKFLDDDSDMKDLNLTAKEEDRSDINERRAAMAMPFDVPLPFNAETAQESLPATPRPQVQYSSASSASSDSTDLADDPAVEVVEMVLEPYFMQARFSKEQSANSLMFAPQIDNTYNKLQTLCEYIDDTEDYIAIQLDSHRNALIRLDIVLTAFTASVALITAITGLFAMNVMLQPDSEGQAPYSWFLAVSISTGIGAIVIFTTVMIYCRWKRLI</sequence>
<keyword evidence="4 7" id="KW-1133">Transmembrane helix</keyword>
<evidence type="ECO:0000256" key="3">
    <source>
        <dbReference type="ARBA" id="ARBA00022692"/>
    </source>
</evidence>
<dbReference type="GO" id="GO:0015095">
    <property type="term" value="F:magnesium ion transmembrane transporter activity"/>
    <property type="evidence" value="ECO:0007669"/>
    <property type="project" value="TreeGrafter"/>
</dbReference>
<evidence type="ECO:0000256" key="7">
    <source>
        <dbReference type="SAM" id="Phobius"/>
    </source>
</evidence>
<dbReference type="Pfam" id="PF22099">
    <property type="entry name" value="MRS2-like"/>
    <property type="match status" value="2"/>
</dbReference>
<accession>E1ZDL5</accession>
<feature type="region of interest" description="Disordered" evidence="6">
    <location>
        <begin position="465"/>
        <end position="489"/>
    </location>
</feature>
<dbReference type="EMBL" id="GL433843">
    <property type="protein sequence ID" value="EFN56044.1"/>
    <property type="molecule type" value="Genomic_DNA"/>
</dbReference>
<keyword evidence="5 7" id="KW-0472">Membrane</keyword>
<evidence type="ECO:0000256" key="6">
    <source>
        <dbReference type="SAM" id="MobiDB-lite"/>
    </source>
</evidence>
<dbReference type="SUPFAM" id="SSF144083">
    <property type="entry name" value="Magnesium transport protein CorA, transmembrane region"/>
    <property type="match status" value="1"/>
</dbReference>
<protein>
    <recommendedName>
        <fullName evidence="10">Magnesium transporter</fullName>
    </recommendedName>
</protein>
<dbReference type="FunCoup" id="E1ZDL5">
    <property type="interactions" value="1172"/>
</dbReference>
<dbReference type="RefSeq" id="XP_005848146.1">
    <property type="nucleotide sequence ID" value="XM_005848084.1"/>
</dbReference>
<feature type="compositionally biased region" description="Polar residues" evidence="6">
    <location>
        <begin position="619"/>
        <end position="631"/>
    </location>
</feature>
<feature type="region of interest" description="Disordered" evidence="6">
    <location>
        <begin position="619"/>
        <end position="645"/>
    </location>
</feature>
<dbReference type="PANTHER" id="PTHR13890:SF31">
    <property type="entry name" value="MAGNESIUM TRANSPORTER MRS2-2-RELATED"/>
    <property type="match status" value="1"/>
</dbReference>
<dbReference type="GeneID" id="17355288"/>
<feature type="region of interest" description="Disordered" evidence="6">
    <location>
        <begin position="1"/>
        <end position="32"/>
    </location>
</feature>
<evidence type="ECO:0000313" key="9">
    <source>
        <dbReference type="Proteomes" id="UP000008141"/>
    </source>
</evidence>
<proteinExistence type="inferred from homology"/>
<keyword evidence="3 7" id="KW-0812">Transmembrane</keyword>
<evidence type="ECO:0000256" key="1">
    <source>
        <dbReference type="ARBA" id="ARBA00004141"/>
    </source>
</evidence>
<dbReference type="KEGG" id="cvr:CHLNCDRAFT_57774"/>
<dbReference type="CDD" id="cd12823">
    <property type="entry name" value="Mrs2_Mfm1p-like"/>
    <property type="match status" value="1"/>
</dbReference>
<evidence type="ECO:0000313" key="8">
    <source>
        <dbReference type="EMBL" id="EFN56044.1"/>
    </source>
</evidence>
<dbReference type="PANTHER" id="PTHR13890">
    <property type="entry name" value="RNA SPLICING PROTEIN MRS2, MITOCHONDRIAL"/>
    <property type="match status" value="1"/>
</dbReference>
<dbReference type="Gene3D" id="2.40.128.330">
    <property type="match status" value="1"/>
</dbReference>
<comment type="similarity">
    <text evidence="2">Belongs to the CorA metal ion transporter (MIT) (TC 1.A.35.5) family.</text>
</comment>
<dbReference type="OrthoDB" id="10251508at2759"/>
<evidence type="ECO:0000256" key="5">
    <source>
        <dbReference type="ARBA" id="ARBA00023136"/>
    </source>
</evidence>
<feature type="compositionally biased region" description="Gly residues" evidence="6">
    <location>
        <begin position="470"/>
        <end position="485"/>
    </location>
</feature>
<evidence type="ECO:0000256" key="2">
    <source>
        <dbReference type="ARBA" id="ARBA00007535"/>
    </source>
</evidence>